<dbReference type="InterPro" id="IPR050339">
    <property type="entry name" value="CC_SR_Kinase"/>
</dbReference>
<dbReference type="GO" id="GO:0017148">
    <property type="term" value="P:negative regulation of translation"/>
    <property type="evidence" value="ECO:0007669"/>
    <property type="project" value="UniProtKB-KW"/>
</dbReference>
<keyword evidence="2 12" id="KW-0723">Serine/threonine-protein kinase</keyword>
<dbReference type="EMBL" id="OC856430">
    <property type="protein sequence ID" value="CAD7623731.1"/>
    <property type="molecule type" value="Genomic_DNA"/>
</dbReference>
<evidence type="ECO:0000256" key="6">
    <source>
        <dbReference type="ARBA" id="ARBA00022840"/>
    </source>
</evidence>
<dbReference type="Proteomes" id="UP000759131">
    <property type="component" value="Unassembled WGS sequence"/>
</dbReference>
<dbReference type="EMBL" id="CAJPIZ010001855">
    <property type="protein sequence ID" value="CAG2104161.1"/>
    <property type="molecule type" value="Genomic_DNA"/>
</dbReference>
<evidence type="ECO:0000256" key="9">
    <source>
        <dbReference type="ARBA" id="ARBA00048659"/>
    </source>
</evidence>
<evidence type="ECO:0000256" key="4">
    <source>
        <dbReference type="ARBA" id="ARBA00022741"/>
    </source>
</evidence>
<evidence type="ECO:0000256" key="8">
    <source>
        <dbReference type="ARBA" id="ARBA00037982"/>
    </source>
</evidence>
<dbReference type="Gene3D" id="1.10.510.10">
    <property type="entry name" value="Transferase(Phosphotransferase) domain 1"/>
    <property type="match status" value="1"/>
</dbReference>
<dbReference type="OrthoDB" id="4062651at2759"/>
<dbReference type="Gene3D" id="3.30.200.20">
    <property type="entry name" value="Phosphorylase Kinase, domain 1"/>
    <property type="match status" value="1"/>
</dbReference>
<comment type="catalytic activity">
    <reaction evidence="10">
        <text>L-seryl-[protein] + ATP = O-phospho-L-seryl-[protein] + ADP + H(+)</text>
        <dbReference type="Rhea" id="RHEA:17989"/>
        <dbReference type="Rhea" id="RHEA-COMP:9863"/>
        <dbReference type="Rhea" id="RHEA-COMP:11604"/>
        <dbReference type="ChEBI" id="CHEBI:15378"/>
        <dbReference type="ChEBI" id="CHEBI:29999"/>
        <dbReference type="ChEBI" id="CHEBI:30616"/>
        <dbReference type="ChEBI" id="CHEBI:83421"/>
        <dbReference type="ChEBI" id="CHEBI:456216"/>
        <dbReference type="EC" id="2.7.11.1"/>
    </reaction>
    <physiologicalReaction direction="left-to-right" evidence="10">
        <dbReference type="Rhea" id="RHEA:17990"/>
    </physiologicalReaction>
</comment>
<dbReference type="SMART" id="SM00220">
    <property type="entry name" value="S_TKc"/>
    <property type="match status" value="1"/>
</dbReference>
<evidence type="ECO:0000313" key="14">
    <source>
        <dbReference type="EMBL" id="CAD7623731.1"/>
    </source>
</evidence>
<evidence type="ECO:0000256" key="11">
    <source>
        <dbReference type="PROSITE-ProRule" id="PRU10141"/>
    </source>
</evidence>
<name>A0A7R9KI80_9ACAR</name>
<organism evidence="14">
    <name type="scientific">Medioppia subpectinata</name>
    <dbReference type="NCBI Taxonomy" id="1979941"/>
    <lineage>
        <taxon>Eukaryota</taxon>
        <taxon>Metazoa</taxon>
        <taxon>Ecdysozoa</taxon>
        <taxon>Arthropoda</taxon>
        <taxon>Chelicerata</taxon>
        <taxon>Arachnida</taxon>
        <taxon>Acari</taxon>
        <taxon>Acariformes</taxon>
        <taxon>Sarcoptiformes</taxon>
        <taxon>Oribatida</taxon>
        <taxon>Brachypylina</taxon>
        <taxon>Oppioidea</taxon>
        <taxon>Oppiidae</taxon>
        <taxon>Medioppia</taxon>
    </lineage>
</organism>
<keyword evidence="4 11" id="KW-0547">Nucleotide-binding</keyword>
<dbReference type="GO" id="GO:0005524">
    <property type="term" value="F:ATP binding"/>
    <property type="evidence" value="ECO:0007669"/>
    <property type="project" value="UniProtKB-UniRule"/>
</dbReference>
<dbReference type="InterPro" id="IPR011009">
    <property type="entry name" value="Kinase-like_dom_sf"/>
</dbReference>
<dbReference type="PROSITE" id="PS00107">
    <property type="entry name" value="PROTEIN_KINASE_ATP"/>
    <property type="match status" value="1"/>
</dbReference>
<evidence type="ECO:0000256" key="5">
    <source>
        <dbReference type="ARBA" id="ARBA00022777"/>
    </source>
</evidence>
<keyword evidence="6 11" id="KW-0067">ATP-binding</keyword>
<keyword evidence="5" id="KW-0418">Kinase</keyword>
<evidence type="ECO:0000256" key="2">
    <source>
        <dbReference type="ARBA" id="ARBA00022527"/>
    </source>
</evidence>
<protein>
    <recommendedName>
        <fullName evidence="1">non-specific serine/threonine protein kinase</fullName>
        <ecNumber evidence="1">2.7.11.1</ecNumber>
    </recommendedName>
</protein>
<reference evidence="14" key="1">
    <citation type="submission" date="2020-11" db="EMBL/GenBank/DDBJ databases">
        <authorList>
            <person name="Tran Van P."/>
        </authorList>
    </citation>
    <scope>NUCLEOTIDE SEQUENCE</scope>
</reference>
<evidence type="ECO:0000256" key="7">
    <source>
        <dbReference type="ARBA" id="ARBA00023193"/>
    </source>
</evidence>
<keyword evidence="15" id="KW-1185">Reference proteome</keyword>
<dbReference type="SUPFAM" id="SSF56112">
    <property type="entry name" value="Protein kinase-like (PK-like)"/>
    <property type="match status" value="1"/>
</dbReference>
<dbReference type="AlphaFoldDB" id="A0A7R9KI80"/>
<comment type="catalytic activity">
    <reaction evidence="9">
        <text>L-threonyl-[protein] + ATP = O-phospho-L-threonyl-[protein] + ADP + H(+)</text>
        <dbReference type="Rhea" id="RHEA:46608"/>
        <dbReference type="Rhea" id="RHEA-COMP:11060"/>
        <dbReference type="Rhea" id="RHEA-COMP:11605"/>
        <dbReference type="ChEBI" id="CHEBI:15378"/>
        <dbReference type="ChEBI" id="CHEBI:30013"/>
        <dbReference type="ChEBI" id="CHEBI:30616"/>
        <dbReference type="ChEBI" id="CHEBI:61977"/>
        <dbReference type="ChEBI" id="CHEBI:456216"/>
        <dbReference type="EC" id="2.7.11.1"/>
    </reaction>
    <physiologicalReaction direction="left-to-right" evidence="9">
        <dbReference type="Rhea" id="RHEA:46609"/>
    </physiologicalReaction>
</comment>
<dbReference type="EC" id="2.7.11.1" evidence="1"/>
<proteinExistence type="inferred from homology"/>
<evidence type="ECO:0000256" key="3">
    <source>
        <dbReference type="ARBA" id="ARBA00022679"/>
    </source>
</evidence>
<dbReference type="InterPro" id="IPR008271">
    <property type="entry name" value="Ser/Thr_kinase_AS"/>
</dbReference>
<evidence type="ECO:0000313" key="15">
    <source>
        <dbReference type="Proteomes" id="UP000759131"/>
    </source>
</evidence>
<dbReference type="Pfam" id="PF00069">
    <property type="entry name" value="Pkinase"/>
    <property type="match status" value="1"/>
</dbReference>
<feature type="binding site" evidence="11">
    <location>
        <position position="44"/>
    </location>
    <ligand>
        <name>ATP</name>
        <dbReference type="ChEBI" id="CHEBI:30616"/>
    </ligand>
</feature>
<dbReference type="PANTHER" id="PTHR11042">
    <property type="entry name" value="EUKARYOTIC TRANSLATION INITIATION FACTOR 2-ALPHA KINASE EIF2-ALPHA KINASE -RELATED"/>
    <property type="match status" value="1"/>
</dbReference>
<keyword evidence="7" id="KW-0652">Protein synthesis inhibitor</keyword>
<evidence type="ECO:0000256" key="10">
    <source>
        <dbReference type="ARBA" id="ARBA00048977"/>
    </source>
</evidence>
<dbReference type="GO" id="GO:0005634">
    <property type="term" value="C:nucleus"/>
    <property type="evidence" value="ECO:0007669"/>
    <property type="project" value="TreeGrafter"/>
</dbReference>
<dbReference type="PROSITE" id="PS50011">
    <property type="entry name" value="PROTEIN_KINASE_DOM"/>
    <property type="match status" value="1"/>
</dbReference>
<evidence type="ECO:0000259" key="13">
    <source>
        <dbReference type="PROSITE" id="PS50011"/>
    </source>
</evidence>
<dbReference type="InterPro" id="IPR000719">
    <property type="entry name" value="Prot_kinase_dom"/>
</dbReference>
<keyword evidence="3" id="KW-0808">Transferase</keyword>
<comment type="similarity">
    <text evidence="8">Belongs to the protein kinase superfamily. Ser/Thr protein kinase family. GCN2 subfamily.</text>
</comment>
<dbReference type="GO" id="GO:0005737">
    <property type="term" value="C:cytoplasm"/>
    <property type="evidence" value="ECO:0007669"/>
    <property type="project" value="TreeGrafter"/>
</dbReference>
<feature type="domain" description="Protein kinase" evidence="13">
    <location>
        <begin position="14"/>
        <end position="259"/>
    </location>
</feature>
<gene>
    <name evidence="14" type="ORF">OSB1V03_LOCUS4182</name>
</gene>
<accession>A0A7R9KI80</accession>
<sequence>MGKGSHEIHGLEIYDILKTLGSGSFGQVFQVMDKHKNIVYAIKKCSLNGNLTEKHKQNVLRETENLIKLRSEYVIKYYYSWIQYNCLYIQMDCLAGNLKQLLDNKKQLFGKIMTEFEYYLSYNIFKQLVESVEYLHKKHIIHRDLKPDNVLIANYNEMYISNKHNYRYIKLCDFGLSKSVDVLSDRYKQSSVKHTKDVGNVEYMAPEGQTTEYNHLLDIYSLALIGAQIFGFNTRDIENGNGQQMDRQIGDNDLKVETF</sequence>
<evidence type="ECO:0000256" key="12">
    <source>
        <dbReference type="RuleBase" id="RU000304"/>
    </source>
</evidence>
<dbReference type="PANTHER" id="PTHR11042:SF160">
    <property type="entry name" value="EUKARYOTIC TRANSLATION INITIATION FACTOR 2-ALPHA KINASE 1"/>
    <property type="match status" value="1"/>
</dbReference>
<evidence type="ECO:0000256" key="1">
    <source>
        <dbReference type="ARBA" id="ARBA00012513"/>
    </source>
</evidence>
<dbReference type="PROSITE" id="PS00108">
    <property type="entry name" value="PROTEIN_KINASE_ST"/>
    <property type="match status" value="1"/>
</dbReference>
<dbReference type="GO" id="GO:0004694">
    <property type="term" value="F:eukaryotic translation initiation factor 2alpha kinase activity"/>
    <property type="evidence" value="ECO:0007669"/>
    <property type="project" value="TreeGrafter"/>
</dbReference>
<dbReference type="InterPro" id="IPR017441">
    <property type="entry name" value="Protein_kinase_ATP_BS"/>
</dbReference>